<evidence type="ECO:0000256" key="6">
    <source>
        <dbReference type="ARBA" id="ARBA00023004"/>
    </source>
</evidence>
<evidence type="ECO:0000256" key="7">
    <source>
        <dbReference type="ARBA" id="ARBA00023033"/>
    </source>
</evidence>
<dbReference type="InterPro" id="IPR001128">
    <property type="entry name" value="Cyt_P450"/>
</dbReference>
<keyword evidence="9" id="KW-0732">Signal</keyword>
<dbReference type="CDD" id="cd11065">
    <property type="entry name" value="CYP64-like"/>
    <property type="match status" value="1"/>
</dbReference>
<evidence type="ECO:0000256" key="8">
    <source>
        <dbReference type="RuleBase" id="RU000461"/>
    </source>
</evidence>
<comment type="cofactor">
    <cofactor evidence="1">
        <name>heme</name>
        <dbReference type="ChEBI" id="CHEBI:30413"/>
    </cofactor>
</comment>
<evidence type="ECO:0008006" key="12">
    <source>
        <dbReference type="Google" id="ProtNLM"/>
    </source>
</evidence>
<dbReference type="PRINTS" id="PR00385">
    <property type="entry name" value="P450"/>
</dbReference>
<keyword evidence="6 8" id="KW-0408">Iron</keyword>
<dbReference type="PRINTS" id="PR00463">
    <property type="entry name" value="EP450I"/>
</dbReference>
<comment type="similarity">
    <text evidence="2 8">Belongs to the cytochrome P450 family.</text>
</comment>
<dbReference type="Gene3D" id="1.10.630.10">
    <property type="entry name" value="Cytochrome P450"/>
    <property type="match status" value="1"/>
</dbReference>
<dbReference type="EMBL" id="JAWRVE010000168">
    <property type="protein sequence ID" value="KAL1851749.1"/>
    <property type="molecule type" value="Genomic_DNA"/>
</dbReference>
<organism evidence="10 11">
    <name type="scientific">Diaporthe australafricana</name>
    <dbReference type="NCBI Taxonomy" id="127596"/>
    <lineage>
        <taxon>Eukaryota</taxon>
        <taxon>Fungi</taxon>
        <taxon>Dikarya</taxon>
        <taxon>Ascomycota</taxon>
        <taxon>Pezizomycotina</taxon>
        <taxon>Sordariomycetes</taxon>
        <taxon>Sordariomycetidae</taxon>
        <taxon>Diaporthales</taxon>
        <taxon>Diaporthaceae</taxon>
        <taxon>Diaporthe</taxon>
    </lineage>
</organism>
<sequence length="542" mass="61850">MGPYWILVLFLALAVFCRALHLRLTRLPLPPGPPGLPILGNILDMPTTQSFKQFHAWTQQYGPIFSLRAGKDTIIVLGDHATAHELLNKRSANYSHRPRLPMASELLYKGDHMLIRPFDDKYRAHRRNLGPLFTRRASAVVTPLVDMESLASLRQLLSFVEGSDGACRAARAYVRHVSDQRPIFDAYCAVVMAVHRFTASMSYMLIYGFRIETGQERELRDGHIIEDNFARSMVPGAWPCDVVPLLNYLPAWLAPWKRTAEEWYQFERAHHMRSNVRGHASRAWNWAKALTGTKEGRRLNQESLAYDAGILNNAALDTTTQTLEMFVMAALANPDKMRTAQAEIDRVVGRGRLPSADDEKDLPYVRAVVEETLRWRPIIIAGVAHANLREDVYMGYRIPRGSTVIPSNWSIHMDEAVYRDPQAFLPERWLEDPPPPPPVGFGFGRRMCMGEYIARGALFAMVSRMLWAFDFRRQLDGAGREIAVDTMDLADYFIVRPNPFPVDVVCRDESVRRIVDDAWEEVEKDPDTIMDKMGKHFEGKMR</sequence>
<protein>
    <recommendedName>
        <fullName evidence="12">Cytochrome P450</fullName>
    </recommendedName>
</protein>
<keyword evidence="11" id="KW-1185">Reference proteome</keyword>
<evidence type="ECO:0000313" key="11">
    <source>
        <dbReference type="Proteomes" id="UP001583177"/>
    </source>
</evidence>
<accession>A0ABR3W2Y4</accession>
<proteinExistence type="inferred from homology"/>
<dbReference type="InterPro" id="IPR036396">
    <property type="entry name" value="Cyt_P450_sf"/>
</dbReference>
<dbReference type="InterPro" id="IPR017972">
    <property type="entry name" value="Cyt_P450_CS"/>
</dbReference>
<evidence type="ECO:0000256" key="1">
    <source>
        <dbReference type="ARBA" id="ARBA00001971"/>
    </source>
</evidence>
<evidence type="ECO:0000256" key="5">
    <source>
        <dbReference type="ARBA" id="ARBA00023002"/>
    </source>
</evidence>
<keyword evidence="7 8" id="KW-0503">Monooxygenase</keyword>
<keyword evidence="5 8" id="KW-0560">Oxidoreductase</keyword>
<gene>
    <name evidence="10" type="ORF">Daus18300_012434</name>
</gene>
<evidence type="ECO:0000313" key="10">
    <source>
        <dbReference type="EMBL" id="KAL1851749.1"/>
    </source>
</evidence>
<evidence type="ECO:0000256" key="9">
    <source>
        <dbReference type="SAM" id="SignalP"/>
    </source>
</evidence>
<evidence type="ECO:0000256" key="3">
    <source>
        <dbReference type="ARBA" id="ARBA00022617"/>
    </source>
</evidence>
<dbReference type="Pfam" id="PF00067">
    <property type="entry name" value="p450"/>
    <property type="match status" value="1"/>
</dbReference>
<dbReference type="InterPro" id="IPR050364">
    <property type="entry name" value="Cytochrome_P450_fung"/>
</dbReference>
<feature type="chain" id="PRO_5045520286" description="Cytochrome P450" evidence="9">
    <location>
        <begin position="20"/>
        <end position="542"/>
    </location>
</feature>
<dbReference type="Proteomes" id="UP001583177">
    <property type="component" value="Unassembled WGS sequence"/>
</dbReference>
<dbReference type="PROSITE" id="PS00086">
    <property type="entry name" value="CYTOCHROME_P450"/>
    <property type="match status" value="1"/>
</dbReference>
<dbReference type="PANTHER" id="PTHR46300:SF1">
    <property type="entry name" value="P450, PUTATIVE (EUROFUNG)-RELATED"/>
    <property type="match status" value="1"/>
</dbReference>
<evidence type="ECO:0000256" key="4">
    <source>
        <dbReference type="ARBA" id="ARBA00022723"/>
    </source>
</evidence>
<name>A0ABR3W2Y4_9PEZI</name>
<comment type="caution">
    <text evidence="10">The sequence shown here is derived from an EMBL/GenBank/DDBJ whole genome shotgun (WGS) entry which is preliminary data.</text>
</comment>
<keyword evidence="4 8" id="KW-0479">Metal-binding</keyword>
<reference evidence="10 11" key="1">
    <citation type="journal article" date="2024" name="IMA Fungus">
        <title>IMA Genome - F19 : A genome assembly and annotation guide to empower mycologists, including annotated draft genome sequences of Ceratocystis pirilliformis, Diaporthe australafricana, Fusarium ophioides, Paecilomyces lecythidis, and Sporothrix stenoceras.</title>
        <authorList>
            <person name="Aylward J."/>
            <person name="Wilson A.M."/>
            <person name="Visagie C.M."/>
            <person name="Spraker J."/>
            <person name="Barnes I."/>
            <person name="Buitendag C."/>
            <person name="Ceriani C."/>
            <person name="Del Mar Angel L."/>
            <person name="du Plessis D."/>
            <person name="Fuchs T."/>
            <person name="Gasser K."/>
            <person name="Kramer D."/>
            <person name="Li W."/>
            <person name="Munsamy K."/>
            <person name="Piso A."/>
            <person name="Price J.L."/>
            <person name="Sonnekus B."/>
            <person name="Thomas C."/>
            <person name="van der Nest A."/>
            <person name="van Dijk A."/>
            <person name="van Heerden A."/>
            <person name="van Vuuren N."/>
            <person name="Yilmaz N."/>
            <person name="Duong T.A."/>
            <person name="van der Merwe N.A."/>
            <person name="Wingfield M.J."/>
            <person name="Wingfield B.D."/>
        </authorList>
    </citation>
    <scope>NUCLEOTIDE SEQUENCE [LARGE SCALE GENOMIC DNA]</scope>
    <source>
        <strain evidence="10 11">CMW 18300</strain>
    </source>
</reference>
<keyword evidence="3 8" id="KW-0349">Heme</keyword>
<dbReference type="SUPFAM" id="SSF48264">
    <property type="entry name" value="Cytochrome P450"/>
    <property type="match status" value="1"/>
</dbReference>
<dbReference type="InterPro" id="IPR002401">
    <property type="entry name" value="Cyt_P450_E_grp-I"/>
</dbReference>
<evidence type="ECO:0000256" key="2">
    <source>
        <dbReference type="ARBA" id="ARBA00010617"/>
    </source>
</evidence>
<feature type="signal peptide" evidence="9">
    <location>
        <begin position="1"/>
        <end position="19"/>
    </location>
</feature>
<dbReference type="PANTHER" id="PTHR46300">
    <property type="entry name" value="P450, PUTATIVE (EUROFUNG)-RELATED-RELATED"/>
    <property type="match status" value="1"/>
</dbReference>